<gene>
    <name evidence="2" type="ORF">ACMD2_23353</name>
</gene>
<protein>
    <submittedName>
        <fullName evidence="2">Pentatricopeptide repeat-containing protein</fullName>
    </submittedName>
</protein>
<evidence type="ECO:0000313" key="2">
    <source>
        <dbReference type="EMBL" id="OAY68954.1"/>
    </source>
</evidence>
<organism evidence="2 3">
    <name type="scientific">Ananas comosus</name>
    <name type="common">Pineapple</name>
    <name type="synonym">Ananas ananas</name>
    <dbReference type="NCBI Taxonomy" id="4615"/>
    <lineage>
        <taxon>Eukaryota</taxon>
        <taxon>Viridiplantae</taxon>
        <taxon>Streptophyta</taxon>
        <taxon>Embryophyta</taxon>
        <taxon>Tracheophyta</taxon>
        <taxon>Spermatophyta</taxon>
        <taxon>Magnoliopsida</taxon>
        <taxon>Liliopsida</taxon>
        <taxon>Poales</taxon>
        <taxon>Bromeliaceae</taxon>
        <taxon>Bromelioideae</taxon>
        <taxon>Ananas</taxon>
    </lineage>
</organism>
<reference evidence="2 3" key="1">
    <citation type="journal article" date="2016" name="DNA Res.">
        <title>The draft genome of MD-2 pineapple using hybrid error correction of long reads.</title>
        <authorList>
            <person name="Redwan R.M."/>
            <person name="Saidin A."/>
            <person name="Kumar S.V."/>
        </authorList>
    </citation>
    <scope>NUCLEOTIDE SEQUENCE [LARGE SCALE GENOMIC DNA]</scope>
    <source>
        <strain evidence="3">cv. MD2</strain>
        <tissue evidence="2">Leaf</tissue>
    </source>
</reference>
<evidence type="ECO:0000256" key="1">
    <source>
        <dbReference type="SAM" id="MobiDB-lite"/>
    </source>
</evidence>
<sequence>MEFQIIFSSINGHSTLPLQTIQTPTTTTTTTTTTASSSKLLHQPHQTLPSTPQNPQAKPQASFPSNTRLRRNGGSKDAILALEQGPIKPRPTFLLQSCIDSESIELGRGSTLGAAAVEGGADPFVGAKLVSMYAKCGSLDDARKVFVKCREKSLRVVGNDRRLRLEHRGRRLRLFARMLAKK</sequence>
<dbReference type="EMBL" id="LSRQ01004634">
    <property type="protein sequence ID" value="OAY68954.1"/>
    <property type="molecule type" value="Genomic_DNA"/>
</dbReference>
<dbReference type="AlphaFoldDB" id="A0A199UW12"/>
<dbReference type="Proteomes" id="UP000092600">
    <property type="component" value="Unassembled WGS sequence"/>
</dbReference>
<dbReference type="STRING" id="4615.A0A199UW12"/>
<name>A0A199UW12_ANACO</name>
<feature type="compositionally biased region" description="Low complexity" evidence="1">
    <location>
        <begin position="18"/>
        <end position="34"/>
    </location>
</feature>
<proteinExistence type="predicted"/>
<feature type="region of interest" description="Disordered" evidence="1">
    <location>
        <begin position="18"/>
        <end position="70"/>
    </location>
</feature>
<comment type="caution">
    <text evidence="2">The sequence shown here is derived from an EMBL/GenBank/DDBJ whole genome shotgun (WGS) entry which is preliminary data.</text>
</comment>
<accession>A0A199UW12</accession>
<evidence type="ECO:0000313" key="3">
    <source>
        <dbReference type="Proteomes" id="UP000092600"/>
    </source>
</evidence>
<feature type="compositionally biased region" description="Polar residues" evidence="1">
    <location>
        <begin position="35"/>
        <end position="67"/>
    </location>
</feature>